<dbReference type="EMBL" id="JAGKON010000013">
    <property type="protein sequence ID" value="MBQ0600817.1"/>
    <property type="molecule type" value="Genomic_DNA"/>
</dbReference>
<dbReference type="Proteomes" id="UP000673434">
    <property type="component" value="Unassembled WGS sequence"/>
</dbReference>
<name>A0AAP2BIC0_KLEOX</name>
<sequence>MFNETMALISLAMFAMLFYRVSYIRFLSPMWIILFVILSGRAVTGYGLITILIFSVLLMFFILDAIRVAQKKAAKNRGKDTEDDAVSIFDEIEDKDDDSEFSDIPRLSALDDDELSKKKAAKPKKTKLTVYEGTLMSHGFAPYNDVAGNDKSYFVDCDGKKVWGIGLKDAIKNCNAEAGNIVRFWKEAEVRTNKARVFDNEGNVTGCRTLSQDKRRGLWIMEVVSD</sequence>
<evidence type="ECO:0008006" key="4">
    <source>
        <dbReference type="Google" id="ProtNLM"/>
    </source>
</evidence>
<dbReference type="AlphaFoldDB" id="A0AAP2BIC0"/>
<reference evidence="2 3" key="1">
    <citation type="submission" date="2021-03" db="EMBL/GenBank/DDBJ databases">
        <authorList>
            <person name="Stanton E."/>
        </authorList>
    </citation>
    <scope>NUCLEOTIDE SEQUENCE [LARGE SCALE GENOMIC DNA]</scope>
    <source>
        <strain evidence="2 3">2020EL-00037</strain>
    </source>
</reference>
<gene>
    <name evidence="2" type="ORF">J7S78_13550</name>
</gene>
<dbReference type="RefSeq" id="WP_210846224.1">
    <property type="nucleotide sequence ID" value="NZ_JAGKON010000013.1"/>
</dbReference>
<feature type="transmembrane region" description="Helical" evidence="1">
    <location>
        <begin position="30"/>
        <end position="63"/>
    </location>
</feature>
<proteinExistence type="predicted"/>
<evidence type="ECO:0000256" key="1">
    <source>
        <dbReference type="SAM" id="Phobius"/>
    </source>
</evidence>
<keyword evidence="3" id="KW-1185">Reference proteome</keyword>
<protein>
    <recommendedName>
        <fullName evidence="4">Nickase</fullName>
    </recommendedName>
</protein>
<accession>A0AAP2BIC0</accession>
<keyword evidence="1" id="KW-0472">Membrane</keyword>
<evidence type="ECO:0000313" key="3">
    <source>
        <dbReference type="Proteomes" id="UP000673434"/>
    </source>
</evidence>
<comment type="caution">
    <text evidence="2">The sequence shown here is derived from an EMBL/GenBank/DDBJ whole genome shotgun (WGS) entry which is preliminary data.</text>
</comment>
<keyword evidence="1" id="KW-0812">Transmembrane</keyword>
<keyword evidence="1" id="KW-1133">Transmembrane helix</keyword>
<organism evidence="2 3">
    <name type="scientific">Klebsiella oxytoca</name>
    <dbReference type="NCBI Taxonomy" id="571"/>
    <lineage>
        <taxon>Bacteria</taxon>
        <taxon>Pseudomonadati</taxon>
        <taxon>Pseudomonadota</taxon>
        <taxon>Gammaproteobacteria</taxon>
        <taxon>Enterobacterales</taxon>
        <taxon>Enterobacteriaceae</taxon>
        <taxon>Klebsiella/Raoultella group</taxon>
        <taxon>Klebsiella</taxon>
    </lineage>
</organism>
<evidence type="ECO:0000313" key="2">
    <source>
        <dbReference type="EMBL" id="MBQ0600817.1"/>
    </source>
</evidence>